<feature type="binding site" evidence="6">
    <location>
        <position position="110"/>
    </location>
    <ligand>
        <name>Fe cation</name>
        <dbReference type="ChEBI" id="CHEBI:24875"/>
    </ligand>
</feature>
<evidence type="ECO:0000256" key="2">
    <source>
        <dbReference type="ARBA" id="ARBA00022723"/>
    </source>
</evidence>
<dbReference type="PIRSF" id="PIRSF004749">
    <property type="entry name" value="Pep_def"/>
    <property type="match status" value="1"/>
</dbReference>
<dbReference type="eggNOG" id="COG0242">
    <property type="taxonomic scope" value="Bacteria"/>
</dbReference>
<dbReference type="GO" id="GO:0042586">
    <property type="term" value="F:peptide deformylase activity"/>
    <property type="evidence" value="ECO:0007669"/>
    <property type="project" value="UniProtKB-UniRule"/>
</dbReference>
<reference evidence="7 8" key="1">
    <citation type="submission" date="2013-08" db="EMBL/GenBank/DDBJ databases">
        <authorList>
            <person name="Huang J."/>
            <person name="Wang G."/>
        </authorList>
    </citation>
    <scope>NUCLEOTIDE SEQUENCE [LARGE SCALE GENOMIC DNA]</scope>
    <source>
        <strain evidence="7 8">JSM 076056</strain>
    </source>
</reference>
<dbReference type="AlphaFoldDB" id="A0A0A5GEB3"/>
<dbReference type="OrthoDB" id="9784988at2"/>
<name>A0A0A5GEB3_9BACI</name>
<feature type="binding site" evidence="6">
    <location>
        <position position="153"/>
    </location>
    <ligand>
        <name>Fe cation</name>
        <dbReference type="ChEBI" id="CHEBI:24875"/>
    </ligand>
</feature>
<comment type="catalytic activity">
    <reaction evidence="6">
        <text>N-terminal N-formyl-L-methionyl-[peptide] + H2O = N-terminal L-methionyl-[peptide] + formate</text>
        <dbReference type="Rhea" id="RHEA:24420"/>
        <dbReference type="Rhea" id="RHEA-COMP:10639"/>
        <dbReference type="Rhea" id="RHEA-COMP:10640"/>
        <dbReference type="ChEBI" id="CHEBI:15377"/>
        <dbReference type="ChEBI" id="CHEBI:15740"/>
        <dbReference type="ChEBI" id="CHEBI:49298"/>
        <dbReference type="ChEBI" id="CHEBI:64731"/>
        <dbReference type="EC" id="3.5.1.88"/>
    </reaction>
</comment>
<keyword evidence="4 6" id="KW-0648">Protein biosynthesis</keyword>
<sequence length="184" mass="20691">MITMNDIVLEGHPTLREVAKEVPLPASEEDKQTLTEMLQYLKNSQDDEMAAQYDLRPGVGLAAPQLGIKKRMLAVHFEDFNGKSYSHGLFNPRIVSHSVELGYLSSGEGCLSVEREVPGYVPRYARITVKATDLNGEEVKLRLKGFAAIVFQHEIDHLNGVMFYDHINHDNPFSEPENAKPVDR</sequence>
<feature type="active site" evidence="6">
    <location>
        <position position="154"/>
    </location>
</feature>
<evidence type="ECO:0000313" key="7">
    <source>
        <dbReference type="EMBL" id="KGX91546.1"/>
    </source>
</evidence>
<evidence type="ECO:0000256" key="6">
    <source>
        <dbReference type="HAMAP-Rule" id="MF_00163"/>
    </source>
</evidence>
<dbReference type="Gene3D" id="3.90.45.10">
    <property type="entry name" value="Peptide deformylase"/>
    <property type="match status" value="1"/>
</dbReference>
<dbReference type="FunFam" id="3.90.45.10:FF:000002">
    <property type="entry name" value="Peptide deformylase"/>
    <property type="match status" value="1"/>
</dbReference>
<keyword evidence="3 6" id="KW-0378">Hydrolase</keyword>
<dbReference type="CDD" id="cd00487">
    <property type="entry name" value="Pep_deformylase"/>
    <property type="match status" value="1"/>
</dbReference>
<proteinExistence type="inferred from homology"/>
<dbReference type="Proteomes" id="UP000030528">
    <property type="component" value="Unassembled WGS sequence"/>
</dbReference>
<dbReference type="EC" id="3.5.1.88" evidence="6"/>
<dbReference type="PANTHER" id="PTHR10458">
    <property type="entry name" value="PEPTIDE DEFORMYLASE"/>
    <property type="match status" value="1"/>
</dbReference>
<comment type="similarity">
    <text evidence="1 6">Belongs to the polypeptide deformylase family.</text>
</comment>
<evidence type="ECO:0000256" key="1">
    <source>
        <dbReference type="ARBA" id="ARBA00010759"/>
    </source>
</evidence>
<dbReference type="SUPFAM" id="SSF56420">
    <property type="entry name" value="Peptide deformylase"/>
    <property type="match status" value="1"/>
</dbReference>
<keyword evidence="2 6" id="KW-0479">Metal-binding</keyword>
<comment type="cofactor">
    <cofactor evidence="6">
        <name>Fe(2+)</name>
        <dbReference type="ChEBI" id="CHEBI:29033"/>
    </cofactor>
    <text evidence="6">Binds 1 Fe(2+) ion.</text>
</comment>
<dbReference type="HAMAP" id="MF_00163">
    <property type="entry name" value="Pep_deformylase"/>
    <property type="match status" value="1"/>
</dbReference>
<dbReference type="EMBL" id="AVPE01000009">
    <property type="protein sequence ID" value="KGX91546.1"/>
    <property type="molecule type" value="Genomic_DNA"/>
</dbReference>
<keyword evidence="5 6" id="KW-0408">Iron</keyword>
<evidence type="ECO:0000256" key="4">
    <source>
        <dbReference type="ARBA" id="ARBA00022917"/>
    </source>
</evidence>
<dbReference type="RefSeq" id="WP_026800735.1">
    <property type="nucleotide sequence ID" value="NZ_AULI01000009.1"/>
</dbReference>
<keyword evidence="8" id="KW-1185">Reference proteome</keyword>
<dbReference type="InterPro" id="IPR036821">
    <property type="entry name" value="Peptide_deformylase_sf"/>
</dbReference>
<gene>
    <name evidence="6 7" type="primary">def</name>
    <name evidence="7" type="ORF">N781_03375</name>
</gene>
<dbReference type="GO" id="GO:0006412">
    <property type="term" value="P:translation"/>
    <property type="evidence" value="ECO:0007669"/>
    <property type="project" value="UniProtKB-UniRule"/>
</dbReference>
<dbReference type="InterPro" id="IPR023635">
    <property type="entry name" value="Peptide_deformylase"/>
</dbReference>
<evidence type="ECO:0000256" key="3">
    <source>
        <dbReference type="ARBA" id="ARBA00022801"/>
    </source>
</evidence>
<comment type="function">
    <text evidence="6">Removes the formyl group from the N-terminal Met of newly synthesized proteins. Requires at least a dipeptide for an efficient rate of reaction. N-terminal L-methionine is a prerequisite for activity but the enzyme has broad specificity at other positions.</text>
</comment>
<accession>A0A0A5GEB3</accession>
<dbReference type="PRINTS" id="PR01576">
    <property type="entry name" value="PDEFORMYLASE"/>
</dbReference>
<organism evidence="7 8">
    <name type="scientific">Pontibacillus halophilus JSM 076056 = DSM 19796</name>
    <dbReference type="NCBI Taxonomy" id="1385510"/>
    <lineage>
        <taxon>Bacteria</taxon>
        <taxon>Bacillati</taxon>
        <taxon>Bacillota</taxon>
        <taxon>Bacilli</taxon>
        <taxon>Bacillales</taxon>
        <taxon>Bacillaceae</taxon>
        <taxon>Pontibacillus</taxon>
    </lineage>
</organism>
<protein>
    <recommendedName>
        <fullName evidence="6">Peptide deformylase</fullName>
        <shortName evidence="6">PDF</shortName>
        <ecNumber evidence="6">3.5.1.88</ecNumber>
    </recommendedName>
    <alternativeName>
        <fullName evidence="6">Polypeptide deformylase</fullName>
    </alternativeName>
</protein>
<dbReference type="STRING" id="1385510.GCA_000425205_02396"/>
<dbReference type="GO" id="GO:0046872">
    <property type="term" value="F:metal ion binding"/>
    <property type="evidence" value="ECO:0007669"/>
    <property type="project" value="UniProtKB-KW"/>
</dbReference>
<dbReference type="PANTHER" id="PTHR10458:SF8">
    <property type="entry name" value="PEPTIDE DEFORMYLASE 2"/>
    <property type="match status" value="1"/>
</dbReference>
<evidence type="ECO:0000256" key="5">
    <source>
        <dbReference type="ARBA" id="ARBA00023004"/>
    </source>
</evidence>
<feature type="binding site" evidence="6">
    <location>
        <position position="157"/>
    </location>
    <ligand>
        <name>Fe cation</name>
        <dbReference type="ChEBI" id="CHEBI:24875"/>
    </ligand>
</feature>
<dbReference type="NCBIfam" id="TIGR00079">
    <property type="entry name" value="pept_deformyl"/>
    <property type="match status" value="1"/>
</dbReference>
<evidence type="ECO:0000313" key="8">
    <source>
        <dbReference type="Proteomes" id="UP000030528"/>
    </source>
</evidence>
<dbReference type="Pfam" id="PF01327">
    <property type="entry name" value="Pep_deformylase"/>
    <property type="match status" value="1"/>
</dbReference>
<comment type="caution">
    <text evidence="7">The sequence shown here is derived from an EMBL/GenBank/DDBJ whole genome shotgun (WGS) entry which is preliminary data.</text>
</comment>